<dbReference type="PRINTS" id="PR00364">
    <property type="entry name" value="DISEASERSIST"/>
</dbReference>
<dbReference type="InterPro" id="IPR027417">
    <property type="entry name" value="P-loop_NTPase"/>
</dbReference>
<dbReference type="Gene3D" id="1.10.260.40">
    <property type="entry name" value="lambda repressor-like DNA-binding domains"/>
    <property type="match status" value="1"/>
</dbReference>
<evidence type="ECO:0000313" key="2">
    <source>
        <dbReference type="EMBL" id="UYM06869.1"/>
    </source>
</evidence>
<dbReference type="SUPFAM" id="SSF48452">
    <property type="entry name" value="TPR-like"/>
    <property type="match status" value="1"/>
</dbReference>
<dbReference type="InterPro" id="IPR010982">
    <property type="entry name" value="Lambda_DNA-bd_dom_sf"/>
</dbReference>
<dbReference type="Pfam" id="PF01381">
    <property type="entry name" value="HTH_3"/>
    <property type="match status" value="1"/>
</dbReference>
<dbReference type="InterPro" id="IPR001387">
    <property type="entry name" value="Cro/C1-type_HTH"/>
</dbReference>
<dbReference type="Gene3D" id="1.25.40.10">
    <property type="entry name" value="Tetratricopeptide repeat domain"/>
    <property type="match status" value="1"/>
</dbReference>
<dbReference type="Gene3D" id="3.40.50.300">
    <property type="entry name" value="P-loop containing nucleotide triphosphate hydrolases"/>
    <property type="match status" value="1"/>
</dbReference>
<protein>
    <submittedName>
        <fullName evidence="2">NB-ARC domain-containing protein</fullName>
    </submittedName>
</protein>
<dbReference type="Pfam" id="PF00931">
    <property type="entry name" value="NB-ARC"/>
    <property type="match status" value="1"/>
</dbReference>
<dbReference type="PANTHER" id="PTHR47691:SF3">
    <property type="entry name" value="HTH-TYPE TRANSCRIPTIONAL REGULATOR RV0890C-RELATED"/>
    <property type="match status" value="1"/>
</dbReference>
<proteinExistence type="predicted"/>
<dbReference type="InterPro" id="IPR011990">
    <property type="entry name" value="TPR-like_helical_dom_sf"/>
</dbReference>
<name>A0AA46YMQ7_9ACTN</name>
<evidence type="ECO:0000313" key="3">
    <source>
        <dbReference type="Proteomes" id="UP001164390"/>
    </source>
</evidence>
<keyword evidence="3" id="KW-1185">Reference proteome</keyword>
<dbReference type="AlphaFoldDB" id="A0AA46YMQ7"/>
<evidence type="ECO:0000259" key="1">
    <source>
        <dbReference type="PROSITE" id="PS50943"/>
    </source>
</evidence>
<sequence>MVGRQGAARGSLLRALRASKGFTQQEIAERSQVTERSIREIERGAVTRPRTDSLLRIAAALDLGATETTAFVRAYRGGGRTDTTPPNPIAATPPAISPAELPRDLPDFVGRIDEIEQISAMLRGIPASAGPASVTVVISGAGGLGKSSLAIHAAHRVADDFPDGQVFVDLSANADADEVHEALGDILWSFGMREDIPMQRGSRVRMMRSLTARTRALLVIDNVPEDVDVADLLPSGAGNALLVTSRSRLSGLHANLTVELRPLTAEQGASLLMSAAGDASAELTGEQRARIAELCGMHPLALRVCGARLSARSGPSAADLIARLETEESRIEQLDYGSFGVRSTLVAGVRTLARSTSPADAAALDALSLMSSSPLRDFSVDSVAALTRTGRAAAVDVVERLGEVQMVSSRRPGRLGMHDLSRLAVASEVPADPERVAAGMRCFAAMWLEHWRRLGELFLDDPHCVYEQLHDISPDYESDIDSRRWLEAEYPNMRAAASGEWVRSPLDLLSCYQLSYPFHGLAIQRGDSTSAADASESLAVRAEEFDMPYVAAQLYRSAAETMSSDGDQQTARVLSSVATRHAARVRDPLLSQVARSHVLSGRALIEGRLGNLAEAESGLRDAIRILRGRNHWRRQVCLHNLAYACRLQGRQVEAAHYTLRAVSAYSRSYGLALKGMAELLLELGNAEAALTYVERAAAADAKPHTYRRRADHAVLRSKVLRALGRSSEADQAERTATALADNFGFGEVYERLADKEGASG</sequence>
<reference evidence="2" key="1">
    <citation type="submission" date="2022-01" db="EMBL/GenBank/DDBJ databases">
        <title>Nocardioidaceae gen. sp. A5X3R13.</title>
        <authorList>
            <person name="Lopez Marin M.A."/>
            <person name="Uhlik O."/>
        </authorList>
    </citation>
    <scope>NUCLEOTIDE SEQUENCE</scope>
    <source>
        <strain evidence="2">A5X3R13</strain>
    </source>
</reference>
<dbReference type="RefSeq" id="WP_271635795.1">
    <property type="nucleotide sequence ID" value="NZ_CP094970.1"/>
</dbReference>
<dbReference type="SUPFAM" id="SSF52540">
    <property type="entry name" value="P-loop containing nucleoside triphosphate hydrolases"/>
    <property type="match status" value="1"/>
</dbReference>
<dbReference type="SUPFAM" id="SSF47413">
    <property type="entry name" value="lambda repressor-like DNA-binding domains"/>
    <property type="match status" value="1"/>
</dbReference>
<dbReference type="GO" id="GO:0043531">
    <property type="term" value="F:ADP binding"/>
    <property type="evidence" value="ECO:0007669"/>
    <property type="project" value="InterPro"/>
</dbReference>
<feature type="domain" description="HTH cro/C1-type" evidence="1">
    <location>
        <begin position="13"/>
        <end position="71"/>
    </location>
</feature>
<dbReference type="EMBL" id="CP094970">
    <property type="protein sequence ID" value="UYM06869.1"/>
    <property type="molecule type" value="Genomic_DNA"/>
</dbReference>
<dbReference type="SMART" id="SM00530">
    <property type="entry name" value="HTH_XRE"/>
    <property type="match status" value="1"/>
</dbReference>
<dbReference type="GO" id="GO:0003677">
    <property type="term" value="F:DNA binding"/>
    <property type="evidence" value="ECO:0007669"/>
    <property type="project" value="InterPro"/>
</dbReference>
<organism evidence="2 3">
    <name type="scientific">Solicola gregarius</name>
    <dbReference type="NCBI Taxonomy" id="2908642"/>
    <lineage>
        <taxon>Bacteria</taxon>
        <taxon>Bacillati</taxon>
        <taxon>Actinomycetota</taxon>
        <taxon>Actinomycetes</taxon>
        <taxon>Propionibacteriales</taxon>
        <taxon>Nocardioidaceae</taxon>
        <taxon>Solicola</taxon>
    </lineage>
</organism>
<dbReference type="PANTHER" id="PTHR47691">
    <property type="entry name" value="REGULATOR-RELATED"/>
    <property type="match status" value="1"/>
</dbReference>
<gene>
    <name evidence="2" type="ORF">L0C25_07280</name>
</gene>
<dbReference type="Proteomes" id="UP001164390">
    <property type="component" value="Chromosome"/>
</dbReference>
<dbReference type="CDD" id="cd00093">
    <property type="entry name" value="HTH_XRE"/>
    <property type="match status" value="1"/>
</dbReference>
<dbReference type="InterPro" id="IPR002182">
    <property type="entry name" value="NB-ARC"/>
</dbReference>
<dbReference type="PROSITE" id="PS50943">
    <property type="entry name" value="HTH_CROC1"/>
    <property type="match status" value="1"/>
</dbReference>
<dbReference type="KEGG" id="sgrg:L0C25_07280"/>
<accession>A0AA46YMQ7</accession>